<comment type="caution">
    <text evidence="3">The sequence shown here is derived from an EMBL/GenBank/DDBJ whole genome shotgun (WGS) entry which is preliminary data.</text>
</comment>
<evidence type="ECO:0000313" key="3">
    <source>
        <dbReference type="EMBL" id="CAL1546377.1"/>
    </source>
</evidence>
<feature type="transmembrane region" description="Helical" evidence="1">
    <location>
        <begin position="33"/>
        <end position="55"/>
    </location>
</feature>
<gene>
    <name evidence="3" type="ORF">GSLYS_00019754001</name>
</gene>
<evidence type="ECO:0000259" key="2">
    <source>
        <dbReference type="SMART" id="SM00198"/>
    </source>
</evidence>
<dbReference type="InterPro" id="IPR035940">
    <property type="entry name" value="CAP_sf"/>
</dbReference>
<dbReference type="AlphaFoldDB" id="A0AAV2IH55"/>
<dbReference type="SUPFAM" id="SSF55797">
    <property type="entry name" value="PR-1-like"/>
    <property type="match status" value="1"/>
</dbReference>
<feature type="domain" description="SCP" evidence="2">
    <location>
        <begin position="58"/>
        <end position="186"/>
    </location>
</feature>
<proteinExistence type="predicted"/>
<protein>
    <recommendedName>
        <fullName evidence="2">SCP domain-containing protein</fullName>
    </recommendedName>
</protein>
<dbReference type="GO" id="GO:0005576">
    <property type="term" value="C:extracellular region"/>
    <property type="evidence" value="ECO:0007669"/>
    <property type="project" value="InterPro"/>
</dbReference>
<keyword evidence="1" id="KW-1133">Transmembrane helix</keyword>
<dbReference type="PANTHER" id="PTHR10334">
    <property type="entry name" value="CYSTEINE-RICH SECRETORY PROTEIN-RELATED"/>
    <property type="match status" value="1"/>
</dbReference>
<dbReference type="InterPro" id="IPR001283">
    <property type="entry name" value="CRISP-related"/>
</dbReference>
<keyword evidence="1" id="KW-0812">Transmembrane</keyword>
<dbReference type="SMART" id="SM00198">
    <property type="entry name" value="SCP"/>
    <property type="match status" value="1"/>
</dbReference>
<feature type="non-terminal residue" evidence="3">
    <location>
        <position position="1"/>
    </location>
</feature>
<dbReference type="Gene3D" id="3.40.33.10">
    <property type="entry name" value="CAP"/>
    <property type="match status" value="1"/>
</dbReference>
<keyword evidence="1" id="KW-0472">Membrane</keyword>
<dbReference type="InterPro" id="IPR014044">
    <property type="entry name" value="CAP_dom"/>
</dbReference>
<dbReference type="PROSITE" id="PS01009">
    <property type="entry name" value="CRISP_1"/>
    <property type="match status" value="1"/>
</dbReference>
<dbReference type="InterPro" id="IPR018244">
    <property type="entry name" value="Allrgn_V5/Tpx1_CS"/>
</dbReference>
<dbReference type="PRINTS" id="PR00837">
    <property type="entry name" value="V5TPXLIKE"/>
</dbReference>
<keyword evidence="4" id="KW-1185">Reference proteome</keyword>
<accession>A0AAV2IH55</accession>
<dbReference type="Proteomes" id="UP001497497">
    <property type="component" value="Unassembled WGS sequence"/>
</dbReference>
<organism evidence="3 4">
    <name type="scientific">Lymnaea stagnalis</name>
    <name type="common">Great pond snail</name>
    <name type="synonym">Helix stagnalis</name>
    <dbReference type="NCBI Taxonomy" id="6523"/>
    <lineage>
        <taxon>Eukaryota</taxon>
        <taxon>Metazoa</taxon>
        <taxon>Spiralia</taxon>
        <taxon>Lophotrochozoa</taxon>
        <taxon>Mollusca</taxon>
        <taxon>Gastropoda</taxon>
        <taxon>Heterobranchia</taxon>
        <taxon>Euthyneura</taxon>
        <taxon>Panpulmonata</taxon>
        <taxon>Hygrophila</taxon>
        <taxon>Lymnaeoidea</taxon>
        <taxon>Lymnaeidae</taxon>
        <taxon>Lymnaea</taxon>
    </lineage>
</organism>
<sequence length="186" mass="20608">ITLLLTVHQLSCSKQLTNFVAPNSSPNTLTTRMLYSIVIMCLALTGCSAVAPVTLTTRDKLAFLNAHNTARKQVNVPDLAWNITLERFSRQYISSCVYKHSGGPYGENLYVSSPTDVNNTRVAEASVAGWNSEKALVDYPTWKCILTGKCGHYSQVVWKTTKTVGCAIINCEPPFNNLVVCEYWPR</sequence>
<dbReference type="Pfam" id="PF00188">
    <property type="entry name" value="CAP"/>
    <property type="match status" value="1"/>
</dbReference>
<evidence type="ECO:0000313" key="4">
    <source>
        <dbReference type="Proteomes" id="UP001497497"/>
    </source>
</evidence>
<evidence type="ECO:0000256" key="1">
    <source>
        <dbReference type="SAM" id="Phobius"/>
    </source>
</evidence>
<reference evidence="3 4" key="1">
    <citation type="submission" date="2024-04" db="EMBL/GenBank/DDBJ databases">
        <authorList>
            <consortium name="Genoscope - CEA"/>
            <person name="William W."/>
        </authorList>
    </citation>
    <scope>NUCLEOTIDE SEQUENCE [LARGE SCALE GENOMIC DNA]</scope>
</reference>
<name>A0AAV2IH55_LYMST</name>
<dbReference type="EMBL" id="CAXITT010000804">
    <property type="protein sequence ID" value="CAL1546377.1"/>
    <property type="molecule type" value="Genomic_DNA"/>
</dbReference>